<keyword evidence="3" id="KW-1185">Reference proteome</keyword>
<proteinExistence type="predicted"/>
<dbReference type="EMBL" id="BGZK01000141">
    <property type="protein sequence ID" value="GBP22581.1"/>
    <property type="molecule type" value="Genomic_DNA"/>
</dbReference>
<feature type="region of interest" description="Disordered" evidence="1">
    <location>
        <begin position="1"/>
        <end position="82"/>
    </location>
</feature>
<feature type="compositionally biased region" description="Basic and acidic residues" evidence="1">
    <location>
        <begin position="1"/>
        <end position="28"/>
    </location>
</feature>
<gene>
    <name evidence="2" type="ORF">EVAR_84821_1</name>
</gene>
<reference evidence="2 3" key="1">
    <citation type="journal article" date="2019" name="Commun. Biol.">
        <title>The bagworm genome reveals a unique fibroin gene that provides high tensile strength.</title>
        <authorList>
            <person name="Kono N."/>
            <person name="Nakamura H."/>
            <person name="Ohtoshi R."/>
            <person name="Tomita M."/>
            <person name="Numata K."/>
            <person name="Arakawa K."/>
        </authorList>
    </citation>
    <scope>NUCLEOTIDE SEQUENCE [LARGE SCALE GENOMIC DNA]</scope>
</reference>
<accession>A0A4C1U8A7</accession>
<organism evidence="2 3">
    <name type="scientific">Eumeta variegata</name>
    <name type="common">Bagworm moth</name>
    <name type="synonym">Eumeta japonica</name>
    <dbReference type="NCBI Taxonomy" id="151549"/>
    <lineage>
        <taxon>Eukaryota</taxon>
        <taxon>Metazoa</taxon>
        <taxon>Ecdysozoa</taxon>
        <taxon>Arthropoda</taxon>
        <taxon>Hexapoda</taxon>
        <taxon>Insecta</taxon>
        <taxon>Pterygota</taxon>
        <taxon>Neoptera</taxon>
        <taxon>Endopterygota</taxon>
        <taxon>Lepidoptera</taxon>
        <taxon>Glossata</taxon>
        <taxon>Ditrysia</taxon>
        <taxon>Tineoidea</taxon>
        <taxon>Psychidae</taxon>
        <taxon>Oiketicinae</taxon>
        <taxon>Eumeta</taxon>
    </lineage>
</organism>
<feature type="compositionally biased region" description="Polar residues" evidence="1">
    <location>
        <begin position="104"/>
        <end position="128"/>
    </location>
</feature>
<feature type="compositionally biased region" description="Basic and acidic residues" evidence="1">
    <location>
        <begin position="35"/>
        <end position="55"/>
    </location>
</feature>
<evidence type="ECO:0000313" key="3">
    <source>
        <dbReference type="Proteomes" id="UP000299102"/>
    </source>
</evidence>
<dbReference type="AlphaFoldDB" id="A0A4C1U8A7"/>
<comment type="caution">
    <text evidence="2">The sequence shown here is derived from an EMBL/GenBank/DDBJ whole genome shotgun (WGS) entry which is preliminary data.</text>
</comment>
<evidence type="ECO:0000313" key="2">
    <source>
        <dbReference type="EMBL" id="GBP22581.1"/>
    </source>
</evidence>
<dbReference type="Proteomes" id="UP000299102">
    <property type="component" value="Unassembled WGS sequence"/>
</dbReference>
<feature type="compositionally biased region" description="Basic and acidic residues" evidence="1">
    <location>
        <begin position="135"/>
        <end position="148"/>
    </location>
</feature>
<name>A0A4C1U8A7_EUMVA</name>
<evidence type="ECO:0000256" key="1">
    <source>
        <dbReference type="SAM" id="MobiDB-lite"/>
    </source>
</evidence>
<feature type="compositionally biased region" description="Polar residues" evidence="1">
    <location>
        <begin position="71"/>
        <end position="82"/>
    </location>
</feature>
<feature type="region of interest" description="Disordered" evidence="1">
    <location>
        <begin position="104"/>
        <end position="160"/>
    </location>
</feature>
<sequence>MEPESKSGARPELRLDREKEQERNHDGHGVINRYARSESELKLERRAESRTKPGLEWKAGPGPKLRMGLGSKTSVGTGSESKSLSENWSRCWINIDGNHYSRSPFSPSASFNTRDAQTDRQVTTQSASPAIGRPSSDRVVHTEDELNNNKRPSIPTAGGRRGWLINKPRQSCGYEHRLQCRKYRFVLTTGETIKLNHSLCLREHAQLQAPCVVIASAWTVVTFTEPAWGYDSSSLTLISIRLKLA</sequence>
<protein>
    <submittedName>
        <fullName evidence="2">Uncharacterized protein</fullName>
    </submittedName>
</protein>